<dbReference type="Pfam" id="PF05065">
    <property type="entry name" value="Phage_capsid"/>
    <property type="match status" value="1"/>
</dbReference>
<evidence type="ECO:0000256" key="1">
    <source>
        <dbReference type="ARBA" id="ARBA00004328"/>
    </source>
</evidence>
<keyword evidence="2" id="KW-0946">Virion</keyword>
<name>A0A0F9TS59_9ZZZZ</name>
<dbReference type="AlphaFoldDB" id="A0A0F9TS59"/>
<protein>
    <recommendedName>
        <fullName evidence="3">Phage capsid-like C-terminal domain-containing protein</fullName>
    </recommendedName>
</protein>
<dbReference type="SUPFAM" id="SSF56563">
    <property type="entry name" value="Major capsid protein gp5"/>
    <property type="match status" value="1"/>
</dbReference>
<dbReference type="InterPro" id="IPR024455">
    <property type="entry name" value="Phage_capsid"/>
</dbReference>
<accession>A0A0F9TS59</accession>
<evidence type="ECO:0000256" key="2">
    <source>
        <dbReference type="ARBA" id="ARBA00022844"/>
    </source>
</evidence>
<reference evidence="4" key="1">
    <citation type="journal article" date="2015" name="Nature">
        <title>Complex archaea that bridge the gap between prokaryotes and eukaryotes.</title>
        <authorList>
            <person name="Spang A."/>
            <person name="Saw J.H."/>
            <person name="Jorgensen S.L."/>
            <person name="Zaremba-Niedzwiedzka K."/>
            <person name="Martijn J."/>
            <person name="Lind A.E."/>
            <person name="van Eijk R."/>
            <person name="Schleper C."/>
            <person name="Guy L."/>
            <person name="Ettema T.J."/>
        </authorList>
    </citation>
    <scope>NUCLEOTIDE SEQUENCE</scope>
</reference>
<sequence>MVSTKYFEHKLKVDELSHKLPKRKELPDNRLYTKKQYGLLDEVTDLVSLYIGEKEWGVMVKNAFDRTIRTYQRDRLAARDLIRVRNTDSDIYQWLVGGGITAALNARGAAKRTVQFDISSRYAKIYKGGLAVEFTDELRDSMSMDLMAEVINMVVDAFDELETDIIIKALSAGVANGTTFTGIKHASHIFDAAQAGYANQKLDHSKMLDMQYVMDNEGYNVTDITMSLGLWYDLMQLEEWKEQSGNWVTSSPSKALRIIEGEKEGQPLLPGISATRISVSPLHVAGQIVMYDKSEYMDFAVRQELNSEVAPHDGLHDVSMITYRNRFGVASRNPEAATKMINLNEISLTNKFQP</sequence>
<gene>
    <name evidence="4" type="ORF">LCGC14_0617830</name>
</gene>
<proteinExistence type="predicted"/>
<feature type="domain" description="Phage capsid-like C-terminal" evidence="3">
    <location>
        <begin position="57"/>
        <end position="337"/>
    </location>
</feature>
<dbReference type="NCBIfam" id="TIGR01554">
    <property type="entry name" value="major_cap_HK97"/>
    <property type="match status" value="1"/>
</dbReference>
<dbReference type="GO" id="GO:0044423">
    <property type="term" value="C:virion component"/>
    <property type="evidence" value="ECO:0007669"/>
    <property type="project" value="UniProtKB-KW"/>
</dbReference>
<dbReference type="InterPro" id="IPR054612">
    <property type="entry name" value="Phage_capsid-like_C"/>
</dbReference>
<comment type="subcellular location">
    <subcellularLocation>
        <location evidence="1">Virion</location>
    </subcellularLocation>
</comment>
<organism evidence="4">
    <name type="scientific">marine sediment metagenome</name>
    <dbReference type="NCBI Taxonomy" id="412755"/>
    <lineage>
        <taxon>unclassified sequences</taxon>
        <taxon>metagenomes</taxon>
        <taxon>ecological metagenomes</taxon>
    </lineage>
</organism>
<evidence type="ECO:0000313" key="4">
    <source>
        <dbReference type="EMBL" id="KKN51946.1"/>
    </source>
</evidence>
<dbReference type="Gene3D" id="3.30.2400.10">
    <property type="entry name" value="Major capsid protein gp5"/>
    <property type="match status" value="1"/>
</dbReference>
<dbReference type="EMBL" id="LAZR01001042">
    <property type="protein sequence ID" value="KKN51946.1"/>
    <property type="molecule type" value="Genomic_DNA"/>
</dbReference>
<evidence type="ECO:0000259" key="3">
    <source>
        <dbReference type="Pfam" id="PF05065"/>
    </source>
</evidence>
<comment type="caution">
    <text evidence="4">The sequence shown here is derived from an EMBL/GenBank/DDBJ whole genome shotgun (WGS) entry which is preliminary data.</text>
</comment>
<dbReference type="Gene3D" id="3.30.2320.10">
    <property type="entry name" value="hypothetical protein PF0899 domain"/>
    <property type="match status" value="1"/>
</dbReference>